<evidence type="ECO:0000259" key="1">
    <source>
        <dbReference type="Pfam" id="PF18746"/>
    </source>
</evidence>
<name>A0A625QWL6_SALET</name>
<dbReference type="InterPro" id="IPR041271">
    <property type="entry name" value="AGPT-Pplase3"/>
</dbReference>
<dbReference type="EMBL" id="AALIQC010000005">
    <property type="protein sequence ID" value="EDA0143130.1"/>
    <property type="molecule type" value="Genomic_DNA"/>
</dbReference>
<dbReference type="AlphaFoldDB" id="A0A625QWL6"/>
<accession>A0A625QWL6</accession>
<evidence type="ECO:0000313" key="2">
    <source>
        <dbReference type="EMBL" id="EDA0143130.1"/>
    </source>
</evidence>
<comment type="caution">
    <text evidence="2">The sequence shown here is derived from an EMBL/GenBank/DDBJ whole genome shotgun (WGS) entry which is preliminary data.</text>
</comment>
<protein>
    <recommendedName>
        <fullName evidence="1">Alpha-glutamyl/putrescinyl thymine pyrophosphorylase clade 3 domain-containing protein</fullName>
    </recommendedName>
</protein>
<feature type="domain" description="Alpha-glutamyl/putrescinyl thymine pyrophosphorylase clade 3" evidence="1">
    <location>
        <begin position="36"/>
        <end position="309"/>
    </location>
</feature>
<reference evidence="2" key="1">
    <citation type="submission" date="2019-10" db="EMBL/GenBank/DDBJ databases">
        <authorList>
            <person name="Ashton P.M."/>
            <person name="Dallman T."/>
            <person name="Nair S."/>
            <person name="De Pinna E."/>
            <person name="Peters T."/>
            <person name="Grant K."/>
        </authorList>
    </citation>
    <scope>NUCLEOTIDE SEQUENCE</scope>
    <source>
        <strain evidence="2">809993</strain>
    </source>
</reference>
<organism evidence="2">
    <name type="scientific">Salmonella enterica I</name>
    <dbReference type="NCBI Taxonomy" id="59201"/>
    <lineage>
        <taxon>Bacteria</taxon>
        <taxon>Pseudomonadati</taxon>
        <taxon>Pseudomonadota</taxon>
        <taxon>Gammaproteobacteria</taxon>
        <taxon>Enterobacterales</taxon>
        <taxon>Enterobacteriaceae</taxon>
        <taxon>Salmonella</taxon>
    </lineage>
</organism>
<proteinExistence type="predicted"/>
<dbReference type="Pfam" id="PF18746">
    <property type="entry name" value="aGPT-Pplase3"/>
    <property type="match status" value="1"/>
</dbReference>
<gene>
    <name evidence="2" type="ORF">F9G36_05650</name>
</gene>
<sequence length="309" mass="36148">MNRNDRIRADFLENQLIEFSNTIRQLKGIKTDDYMESLLSQIIESERRINFVRILSTTPISPSRINPKSEMFDPIKAAALMTREGIINEACWLTFLSIHYGKHLKYKWNLVKYTYDIPGSNDVWSWDNVTKNKHAFIQWLSDNYSEFAQNGAFGNHRKYESLNPSRNNWNGAIILSYINWVESFGDHVGLISHYENTYPDRKQRFRVLYKSMNNVLRFGRTAKFDFLTMLEKLNIMDIEADSTYMSEATGPRRGANLLFGGSTSNIYSTTLLENWVSELDSYLNVGMQVMEDSLCNWQKSPERFIRFRG</sequence>